<dbReference type="Proteomes" id="UP001159364">
    <property type="component" value="Linkage Group LG08"/>
</dbReference>
<keyword evidence="3" id="KW-1185">Reference proteome</keyword>
<proteinExistence type="predicted"/>
<comment type="caution">
    <text evidence="2">The sequence shown here is derived from an EMBL/GenBank/DDBJ whole genome shotgun (WGS) entry which is preliminary data.</text>
</comment>
<feature type="compositionally biased region" description="Basic and acidic residues" evidence="1">
    <location>
        <begin position="12"/>
        <end position="44"/>
    </location>
</feature>
<feature type="region of interest" description="Disordered" evidence="1">
    <location>
        <begin position="73"/>
        <end position="94"/>
    </location>
</feature>
<dbReference type="AlphaFoldDB" id="A0AAV8UDE4"/>
<accession>A0AAV8UDE4</accession>
<name>A0AAV8UDE4_9ROSI</name>
<dbReference type="EMBL" id="JAIWQS010000008">
    <property type="protein sequence ID" value="KAJ8900485.1"/>
    <property type="molecule type" value="Genomic_DNA"/>
</dbReference>
<reference evidence="2 3" key="1">
    <citation type="submission" date="2021-09" db="EMBL/GenBank/DDBJ databases">
        <title>Genomic insights and catalytic innovation underlie evolution of tropane alkaloids biosynthesis.</title>
        <authorList>
            <person name="Wang Y.-J."/>
            <person name="Tian T."/>
            <person name="Huang J.-P."/>
            <person name="Huang S.-X."/>
        </authorList>
    </citation>
    <scope>NUCLEOTIDE SEQUENCE [LARGE SCALE GENOMIC DNA]</scope>
    <source>
        <strain evidence="2">KIB-2018</strain>
        <tissue evidence="2">Leaf</tissue>
    </source>
</reference>
<sequence>MADETENPIESMVEKISEKIHDHSSSSCSDSEKKEKKPESPSLVKEKIYRLFGREKPVHGVLGGGKGRFEEGLTTPCMMSHSPVPQSLPVRAMR</sequence>
<feature type="region of interest" description="Disordered" evidence="1">
    <location>
        <begin position="1"/>
        <end position="44"/>
    </location>
</feature>
<evidence type="ECO:0008006" key="4">
    <source>
        <dbReference type="Google" id="ProtNLM"/>
    </source>
</evidence>
<evidence type="ECO:0000256" key="1">
    <source>
        <dbReference type="SAM" id="MobiDB-lite"/>
    </source>
</evidence>
<protein>
    <recommendedName>
        <fullName evidence="4">Dehydrin</fullName>
    </recommendedName>
</protein>
<organism evidence="2 3">
    <name type="scientific">Erythroxylum novogranatense</name>
    <dbReference type="NCBI Taxonomy" id="1862640"/>
    <lineage>
        <taxon>Eukaryota</taxon>
        <taxon>Viridiplantae</taxon>
        <taxon>Streptophyta</taxon>
        <taxon>Embryophyta</taxon>
        <taxon>Tracheophyta</taxon>
        <taxon>Spermatophyta</taxon>
        <taxon>Magnoliopsida</taxon>
        <taxon>eudicotyledons</taxon>
        <taxon>Gunneridae</taxon>
        <taxon>Pentapetalae</taxon>
        <taxon>rosids</taxon>
        <taxon>fabids</taxon>
        <taxon>Malpighiales</taxon>
        <taxon>Erythroxylaceae</taxon>
        <taxon>Erythroxylum</taxon>
    </lineage>
</organism>
<gene>
    <name evidence="2" type="ORF">K2173_025262</name>
</gene>
<evidence type="ECO:0000313" key="2">
    <source>
        <dbReference type="EMBL" id="KAJ8900485.1"/>
    </source>
</evidence>
<evidence type="ECO:0000313" key="3">
    <source>
        <dbReference type="Proteomes" id="UP001159364"/>
    </source>
</evidence>